<name>A0AAD7JWI7_9AGAR</name>
<protein>
    <submittedName>
        <fullName evidence="1">Uncharacterized protein</fullName>
    </submittedName>
</protein>
<dbReference type="AlphaFoldDB" id="A0AAD7JWI7"/>
<dbReference type="Proteomes" id="UP001215598">
    <property type="component" value="Unassembled WGS sequence"/>
</dbReference>
<dbReference type="EMBL" id="JARKIB010000013">
    <property type="protein sequence ID" value="KAJ7773371.1"/>
    <property type="molecule type" value="Genomic_DNA"/>
</dbReference>
<evidence type="ECO:0000313" key="1">
    <source>
        <dbReference type="EMBL" id="KAJ7773371.1"/>
    </source>
</evidence>
<accession>A0AAD7JWI7</accession>
<sequence length="514" mass="55996">MHLPPHRTHCEVHTAVFAYTRDLCARPRVCTPAVPTLARSTLCRPLTCNMVVQLTLLLRSGHPTSAMHAAAALARLHPRRCAPPCTPPRYRGEFACKLSTPPPPRVPTSPRTTSAMAWIRASPPTAASALNSRPRFTRPPAPHPHPCARARLVGAMPSCALDSPAPQIERWPRRPCRVSTTTPRSGAESLQCELLHPAASAHAHAADPSAAGGAPHGIACRRLCTSMYASAYGQRGFPLEGFCVSGLVLKRVRSSISPASLLVPCARTRSFGTATRRFVLARKALPASRSVGQLCIPPPPVHTRSSPCPRPGPHLPGLVHTAVVKLRAVCALDVLMYLHACACGFNHRTHLLQVFTQRNRYTLPPYCTQSARAFGRSISTYMFAANIHSLHAPTPRTWTAPNADVSLCVRRLDPFAGRCIHPPPCASTHPPRTFAVHIHHTLLPHICCANFCPVHPPYAFTAPNTDTSFCVHRLDHVLLPWRPHACTRPAHPFAVPFNLTHTSRSYATPIRCTS</sequence>
<organism evidence="1 2">
    <name type="scientific">Mycena metata</name>
    <dbReference type="NCBI Taxonomy" id="1033252"/>
    <lineage>
        <taxon>Eukaryota</taxon>
        <taxon>Fungi</taxon>
        <taxon>Dikarya</taxon>
        <taxon>Basidiomycota</taxon>
        <taxon>Agaricomycotina</taxon>
        <taxon>Agaricomycetes</taxon>
        <taxon>Agaricomycetidae</taxon>
        <taxon>Agaricales</taxon>
        <taxon>Marasmiineae</taxon>
        <taxon>Mycenaceae</taxon>
        <taxon>Mycena</taxon>
    </lineage>
</organism>
<gene>
    <name evidence="1" type="ORF">B0H16DRAFT_1714261</name>
</gene>
<proteinExistence type="predicted"/>
<evidence type="ECO:0000313" key="2">
    <source>
        <dbReference type="Proteomes" id="UP001215598"/>
    </source>
</evidence>
<keyword evidence="2" id="KW-1185">Reference proteome</keyword>
<comment type="caution">
    <text evidence="1">The sequence shown here is derived from an EMBL/GenBank/DDBJ whole genome shotgun (WGS) entry which is preliminary data.</text>
</comment>
<reference evidence="1" key="1">
    <citation type="submission" date="2023-03" db="EMBL/GenBank/DDBJ databases">
        <title>Massive genome expansion in bonnet fungi (Mycena s.s.) driven by repeated elements and novel gene families across ecological guilds.</title>
        <authorList>
            <consortium name="Lawrence Berkeley National Laboratory"/>
            <person name="Harder C.B."/>
            <person name="Miyauchi S."/>
            <person name="Viragh M."/>
            <person name="Kuo A."/>
            <person name="Thoen E."/>
            <person name="Andreopoulos B."/>
            <person name="Lu D."/>
            <person name="Skrede I."/>
            <person name="Drula E."/>
            <person name="Henrissat B."/>
            <person name="Morin E."/>
            <person name="Kohler A."/>
            <person name="Barry K."/>
            <person name="LaButti K."/>
            <person name="Morin E."/>
            <person name="Salamov A."/>
            <person name="Lipzen A."/>
            <person name="Mereny Z."/>
            <person name="Hegedus B."/>
            <person name="Baldrian P."/>
            <person name="Stursova M."/>
            <person name="Weitz H."/>
            <person name="Taylor A."/>
            <person name="Grigoriev I.V."/>
            <person name="Nagy L.G."/>
            <person name="Martin F."/>
            <person name="Kauserud H."/>
        </authorList>
    </citation>
    <scope>NUCLEOTIDE SEQUENCE</scope>
    <source>
        <strain evidence="1">CBHHK182m</strain>
    </source>
</reference>